<evidence type="ECO:0000256" key="11">
    <source>
        <dbReference type="ARBA" id="ARBA00022989"/>
    </source>
</evidence>
<dbReference type="InterPro" id="IPR036890">
    <property type="entry name" value="HATPase_C_sf"/>
</dbReference>
<evidence type="ECO:0000256" key="1">
    <source>
        <dbReference type="ARBA" id="ARBA00000085"/>
    </source>
</evidence>
<evidence type="ECO:0000313" key="18">
    <source>
        <dbReference type="Proteomes" id="UP000295636"/>
    </source>
</evidence>
<evidence type="ECO:0000256" key="3">
    <source>
        <dbReference type="ARBA" id="ARBA00012438"/>
    </source>
</evidence>
<dbReference type="Pfam" id="PF02518">
    <property type="entry name" value="HATPase_c"/>
    <property type="match status" value="1"/>
</dbReference>
<dbReference type="SMART" id="SM00304">
    <property type="entry name" value="HAMP"/>
    <property type="match status" value="1"/>
</dbReference>
<keyword evidence="7 14" id="KW-0812">Transmembrane</keyword>
<evidence type="ECO:0000256" key="10">
    <source>
        <dbReference type="ARBA" id="ARBA00022840"/>
    </source>
</evidence>
<dbReference type="InterPro" id="IPR005467">
    <property type="entry name" value="His_kinase_dom"/>
</dbReference>
<dbReference type="AlphaFoldDB" id="A0A4R5KXE1"/>
<dbReference type="SUPFAM" id="SSF47384">
    <property type="entry name" value="Homodimeric domain of signal transducing histidine kinase"/>
    <property type="match status" value="1"/>
</dbReference>
<dbReference type="RefSeq" id="WP_133225206.1">
    <property type="nucleotide sequence ID" value="NZ_SMRT01000001.1"/>
</dbReference>
<evidence type="ECO:0000256" key="7">
    <source>
        <dbReference type="ARBA" id="ARBA00022692"/>
    </source>
</evidence>
<dbReference type="PANTHER" id="PTHR45436">
    <property type="entry name" value="SENSOR HISTIDINE KINASE YKOH"/>
    <property type="match status" value="1"/>
</dbReference>
<keyword evidence="13 14" id="KW-0472">Membrane</keyword>
<evidence type="ECO:0000256" key="14">
    <source>
        <dbReference type="SAM" id="Phobius"/>
    </source>
</evidence>
<evidence type="ECO:0000313" key="17">
    <source>
        <dbReference type="EMBL" id="TDG00497.1"/>
    </source>
</evidence>
<dbReference type="SMART" id="SM00387">
    <property type="entry name" value="HATPase_c"/>
    <property type="match status" value="1"/>
</dbReference>
<dbReference type="PROSITE" id="PS50109">
    <property type="entry name" value="HIS_KIN"/>
    <property type="match status" value="1"/>
</dbReference>
<keyword evidence="11 14" id="KW-1133">Transmembrane helix</keyword>
<dbReference type="GO" id="GO:0005524">
    <property type="term" value="F:ATP binding"/>
    <property type="evidence" value="ECO:0007669"/>
    <property type="project" value="UniProtKB-KW"/>
</dbReference>
<evidence type="ECO:0000259" key="15">
    <source>
        <dbReference type="PROSITE" id="PS50109"/>
    </source>
</evidence>
<evidence type="ECO:0000256" key="4">
    <source>
        <dbReference type="ARBA" id="ARBA00022475"/>
    </source>
</evidence>
<keyword evidence="4" id="KW-1003">Cell membrane</keyword>
<keyword evidence="12" id="KW-0902">Two-component regulatory system</keyword>
<dbReference type="CDD" id="cd00082">
    <property type="entry name" value="HisKA"/>
    <property type="match status" value="1"/>
</dbReference>
<dbReference type="EMBL" id="SMRT01000001">
    <property type="protein sequence ID" value="TDG00497.1"/>
    <property type="molecule type" value="Genomic_DNA"/>
</dbReference>
<evidence type="ECO:0000256" key="6">
    <source>
        <dbReference type="ARBA" id="ARBA00022679"/>
    </source>
</evidence>
<organism evidence="17 18">
    <name type="scientific">Paenibacillus piri</name>
    <dbReference type="NCBI Taxonomy" id="2547395"/>
    <lineage>
        <taxon>Bacteria</taxon>
        <taxon>Bacillati</taxon>
        <taxon>Bacillota</taxon>
        <taxon>Bacilli</taxon>
        <taxon>Bacillales</taxon>
        <taxon>Paenibacillaceae</taxon>
        <taxon>Paenibacillus</taxon>
    </lineage>
</organism>
<dbReference type="Proteomes" id="UP000295636">
    <property type="component" value="Unassembled WGS sequence"/>
</dbReference>
<dbReference type="GO" id="GO:0000155">
    <property type="term" value="F:phosphorelay sensor kinase activity"/>
    <property type="evidence" value="ECO:0007669"/>
    <property type="project" value="InterPro"/>
</dbReference>
<dbReference type="SMART" id="SM00388">
    <property type="entry name" value="HisKA"/>
    <property type="match status" value="1"/>
</dbReference>
<dbReference type="OrthoDB" id="9786919at2"/>
<gene>
    <name evidence="17" type="ORF">E1757_02365</name>
</gene>
<keyword evidence="6" id="KW-0808">Transferase</keyword>
<feature type="domain" description="HAMP" evidence="16">
    <location>
        <begin position="198"/>
        <end position="252"/>
    </location>
</feature>
<feature type="transmembrane region" description="Helical" evidence="14">
    <location>
        <begin position="7"/>
        <end position="30"/>
    </location>
</feature>
<dbReference type="Gene3D" id="3.30.565.10">
    <property type="entry name" value="Histidine kinase-like ATPase, C-terminal domain"/>
    <property type="match status" value="1"/>
</dbReference>
<evidence type="ECO:0000256" key="12">
    <source>
        <dbReference type="ARBA" id="ARBA00023012"/>
    </source>
</evidence>
<evidence type="ECO:0000259" key="16">
    <source>
        <dbReference type="PROSITE" id="PS50885"/>
    </source>
</evidence>
<dbReference type="Pfam" id="PF00512">
    <property type="entry name" value="HisKA"/>
    <property type="match status" value="1"/>
</dbReference>
<dbReference type="InterPro" id="IPR036097">
    <property type="entry name" value="HisK_dim/P_sf"/>
</dbReference>
<dbReference type="SUPFAM" id="SSF158472">
    <property type="entry name" value="HAMP domain-like"/>
    <property type="match status" value="1"/>
</dbReference>
<evidence type="ECO:0000256" key="9">
    <source>
        <dbReference type="ARBA" id="ARBA00022777"/>
    </source>
</evidence>
<accession>A0A4R5KXE1</accession>
<comment type="catalytic activity">
    <reaction evidence="1">
        <text>ATP + protein L-histidine = ADP + protein N-phospho-L-histidine.</text>
        <dbReference type="EC" id="2.7.13.3"/>
    </reaction>
</comment>
<dbReference type="PRINTS" id="PR00344">
    <property type="entry name" value="BCTRLSENSOR"/>
</dbReference>
<keyword evidence="5" id="KW-0597">Phosphoprotein</keyword>
<evidence type="ECO:0000256" key="2">
    <source>
        <dbReference type="ARBA" id="ARBA00004651"/>
    </source>
</evidence>
<dbReference type="InterPro" id="IPR003661">
    <property type="entry name" value="HisK_dim/P_dom"/>
</dbReference>
<dbReference type="Gene3D" id="6.10.340.10">
    <property type="match status" value="1"/>
</dbReference>
<comment type="caution">
    <text evidence="17">The sequence shown here is derived from an EMBL/GenBank/DDBJ whole genome shotgun (WGS) entry which is preliminary data.</text>
</comment>
<proteinExistence type="predicted"/>
<name>A0A4R5KXE1_9BACL</name>
<feature type="transmembrane region" description="Helical" evidence="14">
    <location>
        <begin position="177"/>
        <end position="197"/>
    </location>
</feature>
<dbReference type="CDD" id="cd00075">
    <property type="entry name" value="HATPase"/>
    <property type="match status" value="1"/>
</dbReference>
<keyword evidence="9 17" id="KW-0418">Kinase</keyword>
<dbReference type="Pfam" id="PF00672">
    <property type="entry name" value="HAMP"/>
    <property type="match status" value="1"/>
</dbReference>
<dbReference type="PROSITE" id="PS50885">
    <property type="entry name" value="HAMP"/>
    <property type="match status" value="1"/>
</dbReference>
<evidence type="ECO:0000256" key="8">
    <source>
        <dbReference type="ARBA" id="ARBA00022741"/>
    </source>
</evidence>
<reference evidence="17 18" key="1">
    <citation type="submission" date="2019-03" db="EMBL/GenBank/DDBJ databases">
        <title>This is whole genome sequence of Paenibacillus sp MS74 strain.</title>
        <authorList>
            <person name="Trinh H.N."/>
        </authorList>
    </citation>
    <scope>NUCLEOTIDE SEQUENCE [LARGE SCALE GENOMIC DNA]</scope>
    <source>
        <strain evidence="17 18">MS74</strain>
    </source>
</reference>
<dbReference type="PANTHER" id="PTHR45436:SF5">
    <property type="entry name" value="SENSOR HISTIDINE KINASE TRCS"/>
    <property type="match status" value="1"/>
</dbReference>
<dbReference type="InterPro" id="IPR050428">
    <property type="entry name" value="TCS_sensor_his_kinase"/>
</dbReference>
<dbReference type="InterPro" id="IPR003660">
    <property type="entry name" value="HAMP_dom"/>
</dbReference>
<keyword evidence="8" id="KW-0547">Nucleotide-binding</keyword>
<evidence type="ECO:0000256" key="13">
    <source>
        <dbReference type="ARBA" id="ARBA00023136"/>
    </source>
</evidence>
<feature type="domain" description="Histidine kinase" evidence="15">
    <location>
        <begin position="267"/>
        <end position="493"/>
    </location>
</feature>
<dbReference type="CDD" id="cd06225">
    <property type="entry name" value="HAMP"/>
    <property type="match status" value="1"/>
</dbReference>
<evidence type="ECO:0000256" key="5">
    <source>
        <dbReference type="ARBA" id="ARBA00022553"/>
    </source>
</evidence>
<dbReference type="InterPro" id="IPR003594">
    <property type="entry name" value="HATPase_dom"/>
</dbReference>
<dbReference type="FunFam" id="1.10.287.130:FF:000001">
    <property type="entry name" value="Two-component sensor histidine kinase"/>
    <property type="match status" value="1"/>
</dbReference>
<dbReference type="InterPro" id="IPR004358">
    <property type="entry name" value="Sig_transdc_His_kin-like_C"/>
</dbReference>
<protein>
    <recommendedName>
        <fullName evidence="3">histidine kinase</fullName>
        <ecNumber evidence="3">2.7.13.3</ecNumber>
    </recommendedName>
</protein>
<sequence length="513" mass="57901">MSIRLRLTLWYTAILSVTLLLFGYGLYWLLHYNYYSFIKEELRAQGDMVFSRIQPRMTPTLGGGISFDFALQGRDNIGSAGKFYQITNFENGIIRPSTNLVEANLTLPPLSEDSKRQLVRNENNYLFEQKTIENLAFLIYNRPIVVLKNGQPQLAGVFQAAVLVDTSENLFSLVKRILTFTALLAVFLAASFGWFLARKALRPIDQVISAANSINKGADLGNRINYSGPGDEIGRLTSTINGMLERLQTAYSELEESYRRQRRFVSDASHELRTPLTTIRGNVELLEKMWKRTVPIGTENDRQQLELSLEAMHDIAGEAERMTRLVNDLLSLARADAGFQMSKISLELLPLVEDVKRRAKLFPRKVEWVSGDLSALAGVYIYGNRDYLQQLIYIFLENAFKFTESGYVKMDAIRMDEQVGIRIEDTGIGMDKEEVPMIFERFYRADVSRGKTSGTGLGLSIAKWIIDEHQGSIEVKTLQGEGSTFIIWLPVSGPNDIIRAEAFPTAVESGIID</sequence>
<dbReference type="GO" id="GO:0005886">
    <property type="term" value="C:plasma membrane"/>
    <property type="evidence" value="ECO:0007669"/>
    <property type="project" value="UniProtKB-SubCell"/>
</dbReference>
<dbReference type="Gene3D" id="1.10.287.130">
    <property type="match status" value="1"/>
</dbReference>
<comment type="subcellular location">
    <subcellularLocation>
        <location evidence="2">Cell membrane</location>
        <topology evidence="2">Multi-pass membrane protein</topology>
    </subcellularLocation>
</comment>
<dbReference type="FunFam" id="3.30.565.10:FF:000006">
    <property type="entry name" value="Sensor histidine kinase WalK"/>
    <property type="match status" value="1"/>
</dbReference>
<dbReference type="SUPFAM" id="SSF55874">
    <property type="entry name" value="ATPase domain of HSP90 chaperone/DNA topoisomerase II/histidine kinase"/>
    <property type="match status" value="1"/>
</dbReference>
<keyword evidence="10" id="KW-0067">ATP-binding</keyword>
<dbReference type="EC" id="2.7.13.3" evidence="3"/>
<keyword evidence="18" id="KW-1185">Reference proteome</keyword>